<feature type="compositionally biased region" description="Basic and acidic residues" evidence="7">
    <location>
        <begin position="9"/>
        <end position="19"/>
    </location>
</feature>
<keyword evidence="4" id="KW-0274">FAD</keyword>
<evidence type="ECO:0000313" key="9">
    <source>
        <dbReference type="EMBL" id="EMD66880.1"/>
    </source>
</evidence>
<dbReference type="SUPFAM" id="SSF51905">
    <property type="entry name" value="FAD/NAD(P)-binding domain"/>
    <property type="match status" value="1"/>
</dbReference>
<evidence type="ECO:0000259" key="8">
    <source>
        <dbReference type="Pfam" id="PF01494"/>
    </source>
</evidence>
<name>M2SX48_COCSN</name>
<dbReference type="RefSeq" id="XP_007696687.1">
    <property type="nucleotide sequence ID" value="XM_007698497.1"/>
</dbReference>
<evidence type="ECO:0000256" key="6">
    <source>
        <dbReference type="ARBA" id="ARBA00023033"/>
    </source>
</evidence>
<keyword evidence="10" id="KW-1185">Reference proteome</keyword>
<keyword evidence="6" id="KW-0503">Monooxygenase</keyword>
<dbReference type="STRING" id="665912.M2SX48"/>
<protein>
    <recommendedName>
        <fullName evidence="8">FAD-binding domain-containing protein</fullName>
    </recommendedName>
</protein>
<dbReference type="EMBL" id="KB445639">
    <property type="protein sequence ID" value="EMD66880.1"/>
    <property type="molecule type" value="Genomic_DNA"/>
</dbReference>
<proteinExistence type="inferred from homology"/>
<evidence type="ECO:0000256" key="7">
    <source>
        <dbReference type="SAM" id="MobiDB-lite"/>
    </source>
</evidence>
<accession>M2SX48</accession>
<dbReference type="GO" id="GO:0071949">
    <property type="term" value="F:FAD binding"/>
    <property type="evidence" value="ECO:0007669"/>
    <property type="project" value="InterPro"/>
</dbReference>
<evidence type="ECO:0000256" key="2">
    <source>
        <dbReference type="ARBA" id="ARBA00007992"/>
    </source>
</evidence>
<dbReference type="Gene3D" id="3.50.50.60">
    <property type="entry name" value="FAD/NAD(P)-binding domain"/>
    <property type="match status" value="1"/>
</dbReference>
<dbReference type="PANTHER" id="PTHR13789:SF315">
    <property type="entry name" value="FAD-DEPENDENT MONOOXYGENASE MDPD"/>
    <property type="match status" value="1"/>
</dbReference>
<dbReference type="InterPro" id="IPR002938">
    <property type="entry name" value="FAD-bd"/>
</dbReference>
<evidence type="ECO:0000256" key="5">
    <source>
        <dbReference type="ARBA" id="ARBA00023002"/>
    </source>
</evidence>
<evidence type="ECO:0000256" key="4">
    <source>
        <dbReference type="ARBA" id="ARBA00022827"/>
    </source>
</evidence>
<dbReference type="OrthoDB" id="16820at2759"/>
<dbReference type="HOGENOM" id="CLU_009665_19_1_1"/>
<dbReference type="PRINTS" id="PR00420">
    <property type="entry name" value="RNGMNOXGNASE"/>
</dbReference>
<organism evidence="9 10">
    <name type="scientific">Cochliobolus sativus (strain ND90Pr / ATCC 201652)</name>
    <name type="common">Common root rot and spot blotch fungus</name>
    <name type="synonym">Bipolaris sorokiniana</name>
    <dbReference type="NCBI Taxonomy" id="665912"/>
    <lineage>
        <taxon>Eukaryota</taxon>
        <taxon>Fungi</taxon>
        <taxon>Dikarya</taxon>
        <taxon>Ascomycota</taxon>
        <taxon>Pezizomycotina</taxon>
        <taxon>Dothideomycetes</taxon>
        <taxon>Pleosporomycetidae</taxon>
        <taxon>Pleosporales</taxon>
        <taxon>Pleosporineae</taxon>
        <taxon>Pleosporaceae</taxon>
        <taxon>Bipolaris</taxon>
    </lineage>
</organism>
<dbReference type="GeneID" id="19140898"/>
<keyword evidence="5" id="KW-0560">Oxidoreductase</keyword>
<dbReference type="PANTHER" id="PTHR13789">
    <property type="entry name" value="MONOOXYGENASE"/>
    <property type="match status" value="1"/>
</dbReference>
<evidence type="ECO:0000256" key="3">
    <source>
        <dbReference type="ARBA" id="ARBA00022630"/>
    </source>
</evidence>
<reference evidence="9 10" key="1">
    <citation type="journal article" date="2012" name="PLoS Pathog.">
        <title>Diverse lifestyles and strategies of plant pathogenesis encoded in the genomes of eighteen Dothideomycetes fungi.</title>
        <authorList>
            <person name="Ohm R.A."/>
            <person name="Feau N."/>
            <person name="Henrissat B."/>
            <person name="Schoch C.L."/>
            <person name="Horwitz B.A."/>
            <person name="Barry K.W."/>
            <person name="Condon B.J."/>
            <person name="Copeland A.C."/>
            <person name="Dhillon B."/>
            <person name="Glaser F."/>
            <person name="Hesse C.N."/>
            <person name="Kosti I."/>
            <person name="LaButti K."/>
            <person name="Lindquist E.A."/>
            <person name="Lucas S."/>
            <person name="Salamov A.A."/>
            <person name="Bradshaw R.E."/>
            <person name="Ciuffetti L."/>
            <person name="Hamelin R.C."/>
            <person name="Kema G.H.J."/>
            <person name="Lawrence C."/>
            <person name="Scott J.A."/>
            <person name="Spatafora J.W."/>
            <person name="Turgeon B.G."/>
            <person name="de Wit P.J.G.M."/>
            <person name="Zhong S."/>
            <person name="Goodwin S.B."/>
            <person name="Grigoriev I.V."/>
        </authorList>
    </citation>
    <scope>NUCLEOTIDE SEQUENCE [LARGE SCALE GENOMIC DNA]</scope>
    <source>
        <strain evidence="10">ND90Pr / ATCC 201652</strain>
    </source>
</reference>
<feature type="domain" description="FAD-binding" evidence="8">
    <location>
        <begin position="37"/>
        <end position="393"/>
    </location>
</feature>
<evidence type="ECO:0000313" key="10">
    <source>
        <dbReference type="Proteomes" id="UP000016934"/>
    </source>
</evidence>
<gene>
    <name evidence="9" type="ORF">COCSADRAFT_82511</name>
</gene>
<dbReference type="OMA" id="ANESWVP"/>
<keyword evidence="3" id="KW-0285">Flavoprotein</keyword>
<comment type="similarity">
    <text evidence="2">Belongs to the paxM FAD-dependent monooxygenase family.</text>
</comment>
<dbReference type="GO" id="GO:0004497">
    <property type="term" value="F:monooxygenase activity"/>
    <property type="evidence" value="ECO:0007669"/>
    <property type="project" value="UniProtKB-KW"/>
</dbReference>
<reference evidence="10" key="2">
    <citation type="journal article" date="2013" name="PLoS Genet.">
        <title>Comparative genome structure, secondary metabolite, and effector coding capacity across Cochliobolus pathogens.</title>
        <authorList>
            <person name="Condon B.J."/>
            <person name="Leng Y."/>
            <person name="Wu D."/>
            <person name="Bushley K.E."/>
            <person name="Ohm R.A."/>
            <person name="Otillar R."/>
            <person name="Martin J."/>
            <person name="Schackwitz W."/>
            <person name="Grimwood J."/>
            <person name="MohdZainudin N."/>
            <person name="Xue C."/>
            <person name="Wang R."/>
            <person name="Manning V.A."/>
            <person name="Dhillon B."/>
            <person name="Tu Z.J."/>
            <person name="Steffenson B.J."/>
            <person name="Salamov A."/>
            <person name="Sun H."/>
            <person name="Lowry S."/>
            <person name="LaButti K."/>
            <person name="Han J."/>
            <person name="Copeland A."/>
            <person name="Lindquist E."/>
            <person name="Barry K."/>
            <person name="Schmutz J."/>
            <person name="Baker S.E."/>
            <person name="Ciuffetti L.M."/>
            <person name="Grigoriev I.V."/>
            <person name="Zhong S."/>
            <person name="Turgeon B.G."/>
        </authorList>
    </citation>
    <scope>NUCLEOTIDE SEQUENCE [LARGE SCALE GENOMIC DNA]</scope>
    <source>
        <strain evidence="10">ND90Pr / ATCC 201652</strain>
    </source>
</reference>
<dbReference type="eggNOG" id="KOG2614">
    <property type="taxonomic scope" value="Eukaryota"/>
</dbReference>
<dbReference type="Pfam" id="PF01494">
    <property type="entry name" value="FAD_binding_3"/>
    <property type="match status" value="1"/>
</dbReference>
<feature type="region of interest" description="Disordered" evidence="7">
    <location>
        <begin position="1"/>
        <end position="27"/>
    </location>
</feature>
<dbReference type="InterPro" id="IPR036188">
    <property type="entry name" value="FAD/NAD-bd_sf"/>
</dbReference>
<sequence>MKGQSFLRNGDRNDYDPERWQASPGDLPERLPVTGLKVLVVGAGTGGLMSALECWRNGHEVVGILERSENPVFAGDIIIFGPSAIRTLRHWPQMCKELAEDSRDSETYYRRHYGELILGPSVPIYNDPEYLEERQGLPFVAPFQIRRKFHEMLLRQVARIGLKVQYGQRAEKYFEDDSVGVGGVLTQDGVQHVADLVIAADGHHSNSELLIADKRLPTRSSGMSVYRTAFPTELAMRNDAFRKQWGERAKKDTSQEYWLGPGMHIGILISPDLVAWGLTPRDQFLLPGGSEPKESWDPDVSSQEVLAVLNRVSDWHPAIQGLVSSTPEGSITHWPLLWRNLRPEWTSKSGRVVQVGDAAHTTVPSSVSGGTLAVEDAVTLAACLRHACTDNAYKSGPLGARVYNLLRYERASCVQKMAFVNSQLMGATNWENTRKDPKQIRLKFPKWVFRHDVETYVDDKFSQARAHVLEGKSFQNTNIPAGHVFESWTIEEIHKDIAEGKVIADLLDGDWS</sequence>
<dbReference type="KEGG" id="bsc:COCSADRAFT_82511"/>
<dbReference type="AlphaFoldDB" id="M2SX48"/>
<comment type="cofactor">
    <cofactor evidence="1">
        <name>FAD</name>
        <dbReference type="ChEBI" id="CHEBI:57692"/>
    </cofactor>
</comment>
<evidence type="ECO:0000256" key="1">
    <source>
        <dbReference type="ARBA" id="ARBA00001974"/>
    </source>
</evidence>
<dbReference type="InterPro" id="IPR050493">
    <property type="entry name" value="FAD-dep_Monooxygenase_BioMet"/>
</dbReference>
<dbReference type="Proteomes" id="UP000016934">
    <property type="component" value="Unassembled WGS sequence"/>
</dbReference>